<dbReference type="InterPro" id="IPR002178">
    <property type="entry name" value="PTS_EIIA_type-2_dom"/>
</dbReference>
<dbReference type="PANTHER" id="PTHR47738">
    <property type="entry name" value="PTS SYSTEM FRUCTOSE-LIKE EIIA COMPONENT-RELATED"/>
    <property type="match status" value="1"/>
</dbReference>
<dbReference type="OrthoDB" id="95460at2"/>
<protein>
    <submittedName>
        <fullName evidence="7">PTS fructose transporter subunit IIA</fullName>
    </submittedName>
</protein>
<dbReference type="EMBL" id="BJYM01000010">
    <property type="protein sequence ID" value="GEN87818.1"/>
    <property type="molecule type" value="Genomic_DNA"/>
</dbReference>
<keyword evidence="3" id="KW-0762">Sugar transport</keyword>
<comment type="caution">
    <text evidence="7">The sequence shown here is derived from an EMBL/GenBank/DDBJ whole genome shotgun (WGS) entry which is preliminary data.</text>
</comment>
<evidence type="ECO:0000256" key="4">
    <source>
        <dbReference type="ARBA" id="ARBA00022679"/>
    </source>
</evidence>
<dbReference type="InterPro" id="IPR016152">
    <property type="entry name" value="PTrfase/Anion_transptr"/>
</dbReference>
<dbReference type="Gene3D" id="3.40.930.10">
    <property type="entry name" value="Mannitol-specific EII, Chain A"/>
    <property type="match status" value="1"/>
</dbReference>
<dbReference type="Pfam" id="PF00359">
    <property type="entry name" value="PTS_EIIA_2"/>
    <property type="match status" value="1"/>
</dbReference>
<dbReference type="Proteomes" id="UP000321558">
    <property type="component" value="Unassembled WGS sequence"/>
</dbReference>
<dbReference type="NCBIfam" id="TIGR00848">
    <property type="entry name" value="fruA"/>
    <property type="match status" value="1"/>
</dbReference>
<proteinExistence type="predicted"/>
<dbReference type="GO" id="GO:0030295">
    <property type="term" value="F:protein kinase activator activity"/>
    <property type="evidence" value="ECO:0007669"/>
    <property type="project" value="TreeGrafter"/>
</dbReference>
<dbReference type="PROSITE" id="PS51094">
    <property type="entry name" value="PTS_EIIA_TYPE_2"/>
    <property type="match status" value="1"/>
</dbReference>
<dbReference type="InterPro" id="IPR004715">
    <property type="entry name" value="PTS_IIA_fruc"/>
</dbReference>
<gene>
    <name evidence="7" type="ORF">OSO01_25570</name>
</gene>
<evidence type="ECO:0000313" key="7">
    <source>
        <dbReference type="EMBL" id="GEN87818.1"/>
    </source>
</evidence>
<keyword evidence="1" id="KW-0813">Transport</keyword>
<evidence type="ECO:0000313" key="8">
    <source>
        <dbReference type="Proteomes" id="UP000321558"/>
    </source>
</evidence>
<sequence length="153" mass="17199">MSDKDLLKSAYISLHENLASKQAVFERIAEIAVNNHITGCKNEIINGLFQRENQSTTGFLDGFAIPHVISETVNHASVFILKNEEGIDWESLDGQETIFFIALLIPEKSQSHHLKLLSAIARLLMDEEIRQKLLQATDKEEISNLLTPAVCNR</sequence>
<dbReference type="GO" id="GO:0009401">
    <property type="term" value="P:phosphoenolpyruvate-dependent sugar phosphotransferase system"/>
    <property type="evidence" value="ECO:0007669"/>
    <property type="project" value="UniProtKB-KW"/>
</dbReference>
<dbReference type="SUPFAM" id="SSF55804">
    <property type="entry name" value="Phoshotransferase/anion transport protein"/>
    <property type="match status" value="1"/>
</dbReference>
<keyword evidence="5" id="KW-0598">Phosphotransferase system</keyword>
<dbReference type="InterPro" id="IPR051541">
    <property type="entry name" value="PTS_SugarTrans_NitroReg"/>
</dbReference>
<name>A0A511ZK33_9BACI</name>
<feature type="domain" description="PTS EIIA type-2" evidence="6">
    <location>
        <begin position="5"/>
        <end position="149"/>
    </location>
</feature>
<keyword evidence="8" id="KW-1185">Reference proteome</keyword>
<reference evidence="7 8" key="1">
    <citation type="submission" date="2019-07" db="EMBL/GenBank/DDBJ databases">
        <title>Whole genome shotgun sequence of Oceanobacillus sojae NBRC 105379.</title>
        <authorList>
            <person name="Hosoyama A."/>
            <person name="Uohara A."/>
            <person name="Ohji S."/>
            <person name="Ichikawa N."/>
        </authorList>
    </citation>
    <scope>NUCLEOTIDE SEQUENCE [LARGE SCALE GENOMIC DNA]</scope>
    <source>
        <strain evidence="7 8">NBRC 105379</strain>
    </source>
</reference>
<dbReference type="GO" id="GO:0016020">
    <property type="term" value="C:membrane"/>
    <property type="evidence" value="ECO:0007669"/>
    <property type="project" value="InterPro"/>
</dbReference>
<dbReference type="PANTHER" id="PTHR47738:SF1">
    <property type="entry name" value="NITROGEN REGULATORY PROTEIN"/>
    <property type="match status" value="1"/>
</dbReference>
<dbReference type="GO" id="GO:0008982">
    <property type="term" value="F:protein-N(PI)-phosphohistidine-sugar phosphotransferase activity"/>
    <property type="evidence" value="ECO:0007669"/>
    <property type="project" value="InterPro"/>
</dbReference>
<keyword evidence="4" id="KW-0808">Transferase</keyword>
<evidence type="ECO:0000256" key="5">
    <source>
        <dbReference type="ARBA" id="ARBA00022683"/>
    </source>
</evidence>
<organism evidence="7 8">
    <name type="scientific">Oceanobacillus sojae</name>
    <dbReference type="NCBI Taxonomy" id="582851"/>
    <lineage>
        <taxon>Bacteria</taxon>
        <taxon>Bacillati</taxon>
        <taxon>Bacillota</taxon>
        <taxon>Bacilli</taxon>
        <taxon>Bacillales</taxon>
        <taxon>Bacillaceae</taxon>
        <taxon>Oceanobacillus</taxon>
    </lineage>
</organism>
<dbReference type="RefSeq" id="WP_147210774.1">
    <property type="nucleotide sequence ID" value="NZ_BJYM01000010.1"/>
</dbReference>
<evidence type="ECO:0000259" key="6">
    <source>
        <dbReference type="PROSITE" id="PS51094"/>
    </source>
</evidence>
<evidence type="ECO:0000256" key="3">
    <source>
        <dbReference type="ARBA" id="ARBA00022597"/>
    </source>
</evidence>
<evidence type="ECO:0000256" key="2">
    <source>
        <dbReference type="ARBA" id="ARBA00022553"/>
    </source>
</evidence>
<keyword evidence="2" id="KW-0597">Phosphoprotein</keyword>
<accession>A0A511ZK33</accession>
<dbReference type="CDD" id="cd00211">
    <property type="entry name" value="PTS_IIA_fru"/>
    <property type="match status" value="1"/>
</dbReference>
<dbReference type="AlphaFoldDB" id="A0A511ZK33"/>
<evidence type="ECO:0000256" key="1">
    <source>
        <dbReference type="ARBA" id="ARBA00022448"/>
    </source>
</evidence>